<evidence type="ECO:0000313" key="5">
    <source>
        <dbReference type="EMBL" id="KAB7507907.1"/>
    </source>
</evidence>
<protein>
    <submittedName>
        <fullName evidence="5">Putative epidermal cell surface receptor</fullName>
    </submittedName>
</protein>
<accession>A0A5N5TP03</accession>
<keyword evidence="5" id="KW-0675">Receptor</keyword>
<feature type="region of interest" description="Disordered" evidence="2">
    <location>
        <begin position="352"/>
        <end position="371"/>
    </location>
</feature>
<keyword evidence="6" id="KW-1185">Reference proteome</keyword>
<dbReference type="InterPro" id="IPR013783">
    <property type="entry name" value="Ig-like_fold"/>
</dbReference>
<proteinExistence type="predicted"/>
<keyword evidence="3" id="KW-0472">Membrane</keyword>
<dbReference type="Pfam" id="PF00041">
    <property type="entry name" value="fn3"/>
    <property type="match status" value="1"/>
</dbReference>
<keyword evidence="1" id="KW-0677">Repeat</keyword>
<comment type="caution">
    <text evidence="5">The sequence shown here is derived from an EMBL/GenBank/DDBJ whole genome shotgun (WGS) entry which is preliminary data.</text>
</comment>
<dbReference type="Gene3D" id="2.60.40.10">
    <property type="entry name" value="Immunoglobulins"/>
    <property type="match status" value="1"/>
</dbReference>
<dbReference type="PROSITE" id="PS50853">
    <property type="entry name" value="FN3"/>
    <property type="match status" value="1"/>
</dbReference>
<feature type="domain" description="Fibronectin type-III" evidence="4">
    <location>
        <begin position="197"/>
        <end position="293"/>
    </location>
</feature>
<keyword evidence="3" id="KW-1133">Transmembrane helix</keyword>
<name>A0A5N5TP03_9CRUS</name>
<keyword evidence="3" id="KW-0812">Transmembrane</keyword>
<dbReference type="OrthoDB" id="6022609at2759"/>
<evidence type="ECO:0000259" key="4">
    <source>
        <dbReference type="PROSITE" id="PS50853"/>
    </source>
</evidence>
<evidence type="ECO:0000256" key="2">
    <source>
        <dbReference type="SAM" id="MobiDB-lite"/>
    </source>
</evidence>
<dbReference type="InterPro" id="IPR050991">
    <property type="entry name" value="ECM_Regulatory_Proteins"/>
</dbReference>
<evidence type="ECO:0000313" key="6">
    <source>
        <dbReference type="Proteomes" id="UP000326759"/>
    </source>
</evidence>
<dbReference type="PANTHER" id="PTHR46708:SF2">
    <property type="entry name" value="FIBRONECTIN TYPE-III DOMAIN-CONTAINING PROTEIN"/>
    <property type="match status" value="1"/>
</dbReference>
<sequence length="412" mass="46288">MIPSLAFLEGFTYATRRIKTLIQILFTGKVKLFTKKELFLVGKIGTTSKRISDPDTNYTMQLVLLTPLKKAEIVSKKFTVTTAMKTTTPLPRLDLDAELEVSEIKNTSAKISWKHFTDYELQYIDGIRVLRDAYSSLLEGPMLHREADNMILRDLDPDKSYTVDLFFIPHQGLTSTISNTKNITFRTLPKPKDKYAFNITIHPGKITKKGVQVMYSGVPEPEGKFINVYRVVYTSDGDSQDSQKFKVPKAQKDGFITITDLKPGVEYEVWLEAYLTNGSKKKSNVITIKTEPGELPVPEKSELGEPDELKAESENYYSAFVTLAVIVTLAGLVILGLIVLLLRRQSQAKAHINSSKTAYDNPSYKTSESNNLGERDFSKKVFKNFLTNQSGFAMEMNGLKSTTNGSSRTEEP</sequence>
<dbReference type="EMBL" id="SEYY01000153">
    <property type="protein sequence ID" value="KAB7507907.1"/>
    <property type="molecule type" value="Genomic_DNA"/>
</dbReference>
<organism evidence="5 6">
    <name type="scientific">Armadillidium nasatum</name>
    <dbReference type="NCBI Taxonomy" id="96803"/>
    <lineage>
        <taxon>Eukaryota</taxon>
        <taxon>Metazoa</taxon>
        <taxon>Ecdysozoa</taxon>
        <taxon>Arthropoda</taxon>
        <taxon>Crustacea</taxon>
        <taxon>Multicrustacea</taxon>
        <taxon>Malacostraca</taxon>
        <taxon>Eumalacostraca</taxon>
        <taxon>Peracarida</taxon>
        <taxon>Isopoda</taxon>
        <taxon>Oniscidea</taxon>
        <taxon>Crinocheta</taxon>
        <taxon>Armadillidiidae</taxon>
        <taxon>Armadillidium</taxon>
    </lineage>
</organism>
<evidence type="ECO:0000256" key="3">
    <source>
        <dbReference type="SAM" id="Phobius"/>
    </source>
</evidence>
<dbReference type="Proteomes" id="UP000326759">
    <property type="component" value="Unassembled WGS sequence"/>
</dbReference>
<dbReference type="InterPro" id="IPR003961">
    <property type="entry name" value="FN3_dom"/>
</dbReference>
<evidence type="ECO:0000256" key="1">
    <source>
        <dbReference type="ARBA" id="ARBA00022737"/>
    </source>
</evidence>
<feature type="transmembrane region" description="Helical" evidence="3">
    <location>
        <begin position="316"/>
        <end position="342"/>
    </location>
</feature>
<dbReference type="AlphaFoldDB" id="A0A5N5TP03"/>
<dbReference type="PANTHER" id="PTHR46708">
    <property type="entry name" value="TENASCIN"/>
    <property type="match status" value="1"/>
</dbReference>
<reference evidence="5 6" key="1">
    <citation type="journal article" date="2019" name="PLoS Biol.">
        <title>Sex chromosomes control vertical transmission of feminizing Wolbachia symbionts in an isopod.</title>
        <authorList>
            <person name="Becking T."/>
            <person name="Chebbi M.A."/>
            <person name="Giraud I."/>
            <person name="Moumen B."/>
            <person name="Laverre T."/>
            <person name="Caubet Y."/>
            <person name="Peccoud J."/>
            <person name="Gilbert C."/>
            <person name="Cordaux R."/>
        </authorList>
    </citation>
    <scope>NUCLEOTIDE SEQUENCE [LARGE SCALE GENOMIC DNA]</scope>
    <source>
        <strain evidence="5">ANa2</strain>
        <tissue evidence="5">Whole body excluding digestive tract and cuticle</tissue>
    </source>
</reference>
<dbReference type="CDD" id="cd00063">
    <property type="entry name" value="FN3"/>
    <property type="match status" value="1"/>
</dbReference>
<gene>
    <name evidence="5" type="primary">sas</name>
    <name evidence="5" type="ORF">Anas_05958</name>
</gene>
<dbReference type="SUPFAM" id="SSF49265">
    <property type="entry name" value="Fibronectin type III"/>
    <property type="match status" value="1"/>
</dbReference>
<dbReference type="InterPro" id="IPR036116">
    <property type="entry name" value="FN3_sf"/>
</dbReference>